<name>A0ABW1L7N0_9BACL</name>
<dbReference type="InterPro" id="IPR011528">
    <property type="entry name" value="NERD"/>
</dbReference>
<proteinExistence type="predicted"/>
<protein>
    <submittedName>
        <fullName evidence="2">Nuclease-related domain-containing protein</fullName>
    </submittedName>
</protein>
<dbReference type="Proteomes" id="UP001596170">
    <property type="component" value="Unassembled WGS sequence"/>
</dbReference>
<dbReference type="EMBL" id="JBHSRI010000018">
    <property type="protein sequence ID" value="MFC6039748.1"/>
    <property type="molecule type" value="Genomic_DNA"/>
</dbReference>
<feature type="domain" description="NERD" evidence="1">
    <location>
        <begin position="33"/>
        <end position="147"/>
    </location>
</feature>
<evidence type="ECO:0000313" key="2">
    <source>
        <dbReference type="EMBL" id="MFC6039748.1"/>
    </source>
</evidence>
<sequence length="321" mass="37102">MKTFELHVLRMCVMHSRVMDKRIVNEDYRATKAGFAGEDKVNRFLEEVVLTPKVEIYRNIVLDHAQMDIIVVTPKLICILEVKNMRGEFYFDATSKQFYRVIDGGKKEGMRNPELQLQRAVRVLQRKLNLRGVEISVQGLIVFASRAGIVMQPPTLFRSVPIDAMCGALEELEAKSNELLTNDDLKKIRHILKRGSYAVQDDSLMVRLGIYRNGIRPGVKCGKCFEVGMKRVYSTWVCGYCGCHDKDAHIATLQEYQLLFGSETTSRDVKWWLGIDDKDLTSRILKSCIEKYNGNNKNRVYTLKFEPWRLDAFLAYEMKKR</sequence>
<comment type="caution">
    <text evidence="2">The sequence shown here is derived from an EMBL/GenBank/DDBJ whole genome shotgun (WGS) entry which is preliminary data.</text>
</comment>
<accession>A0ABW1L7N0</accession>
<evidence type="ECO:0000313" key="3">
    <source>
        <dbReference type="Proteomes" id="UP001596170"/>
    </source>
</evidence>
<dbReference type="RefSeq" id="WP_377733906.1">
    <property type="nucleotide sequence ID" value="NZ_JBHSRI010000018.1"/>
</dbReference>
<reference evidence="3" key="1">
    <citation type="journal article" date="2019" name="Int. J. Syst. Evol. Microbiol.">
        <title>The Global Catalogue of Microorganisms (GCM) 10K type strain sequencing project: providing services to taxonomists for standard genome sequencing and annotation.</title>
        <authorList>
            <consortium name="The Broad Institute Genomics Platform"/>
            <consortium name="The Broad Institute Genome Sequencing Center for Infectious Disease"/>
            <person name="Wu L."/>
            <person name="Ma J."/>
        </authorList>
    </citation>
    <scope>NUCLEOTIDE SEQUENCE [LARGE SCALE GENOMIC DNA]</scope>
    <source>
        <strain evidence="3">CCUG 54527</strain>
    </source>
</reference>
<evidence type="ECO:0000259" key="1">
    <source>
        <dbReference type="PROSITE" id="PS50965"/>
    </source>
</evidence>
<organism evidence="2 3">
    <name type="scientific">Paenisporosarcina macmurdoensis</name>
    <dbReference type="NCBI Taxonomy" id="212659"/>
    <lineage>
        <taxon>Bacteria</taxon>
        <taxon>Bacillati</taxon>
        <taxon>Bacillota</taxon>
        <taxon>Bacilli</taxon>
        <taxon>Bacillales</taxon>
        <taxon>Caryophanaceae</taxon>
        <taxon>Paenisporosarcina</taxon>
    </lineage>
</organism>
<gene>
    <name evidence="2" type="ORF">ACFPYN_09985</name>
</gene>
<dbReference type="PROSITE" id="PS50965">
    <property type="entry name" value="NERD"/>
    <property type="match status" value="1"/>
</dbReference>
<dbReference type="Pfam" id="PF08378">
    <property type="entry name" value="NERD"/>
    <property type="match status" value="1"/>
</dbReference>
<keyword evidence="3" id="KW-1185">Reference proteome</keyword>